<feature type="binding site" evidence="10">
    <location>
        <position position="419"/>
    </location>
    <ligand>
        <name>ATP</name>
        <dbReference type="ChEBI" id="CHEBI:30616"/>
    </ligand>
</feature>
<evidence type="ECO:0000256" key="4">
    <source>
        <dbReference type="ARBA" id="ARBA00022684"/>
    </source>
</evidence>
<dbReference type="EC" id="6.3.2.3" evidence="9"/>
<dbReference type="PIRSF" id="PIRSF001558">
    <property type="entry name" value="GSHase"/>
    <property type="match status" value="1"/>
</dbReference>
<comment type="cofactor">
    <cofactor evidence="9 11">
        <name>Mg(2+)</name>
        <dbReference type="ChEBI" id="CHEBI:18420"/>
    </cofactor>
    <text evidence="9 11">Binds 1 Mg(2+) ion per subunit.</text>
</comment>
<evidence type="ECO:0000256" key="3">
    <source>
        <dbReference type="ARBA" id="ARBA00022598"/>
    </source>
</evidence>
<name>A0AAD1UCN5_EUPCR</name>
<dbReference type="Gene3D" id="3.40.50.1760">
    <property type="entry name" value="Glutathione synthase, substrate-binding domain superfamily, eukaryotic"/>
    <property type="match status" value="1"/>
</dbReference>
<gene>
    <name evidence="13" type="ORF">ECRASSUSDP1_LOCUS8030</name>
</gene>
<dbReference type="AlphaFoldDB" id="A0AAD1UCN5"/>
<comment type="catalytic activity">
    <reaction evidence="9">
        <text>gamma-L-glutamyl-L-cysteine + glycine + ATP = glutathione + ADP + phosphate + H(+)</text>
        <dbReference type="Rhea" id="RHEA:13557"/>
        <dbReference type="ChEBI" id="CHEBI:15378"/>
        <dbReference type="ChEBI" id="CHEBI:30616"/>
        <dbReference type="ChEBI" id="CHEBI:43474"/>
        <dbReference type="ChEBI" id="CHEBI:57305"/>
        <dbReference type="ChEBI" id="CHEBI:57925"/>
        <dbReference type="ChEBI" id="CHEBI:58173"/>
        <dbReference type="ChEBI" id="CHEBI:456216"/>
        <dbReference type="EC" id="6.3.2.3"/>
    </reaction>
</comment>
<keyword evidence="6 9" id="KW-0547">Nucleotide-binding</keyword>
<keyword evidence="14" id="KW-1185">Reference proteome</keyword>
<evidence type="ECO:0000256" key="6">
    <source>
        <dbReference type="ARBA" id="ARBA00022741"/>
    </source>
</evidence>
<dbReference type="PANTHER" id="PTHR11130:SF0">
    <property type="entry name" value="GLUTATHIONE SYNTHETASE"/>
    <property type="match status" value="1"/>
</dbReference>
<evidence type="ECO:0000256" key="10">
    <source>
        <dbReference type="PIRSR" id="PIRSR001558-1"/>
    </source>
</evidence>
<keyword evidence="4 9" id="KW-0317">Glutathione biosynthesis</keyword>
<dbReference type="Gene3D" id="1.10.1080.10">
    <property type="entry name" value="Glutathione Synthetase, Chain A, domain 3"/>
    <property type="match status" value="1"/>
</dbReference>
<dbReference type="InterPro" id="IPR014709">
    <property type="entry name" value="Glutathione_synthase_C_euk"/>
</dbReference>
<dbReference type="InterPro" id="IPR005615">
    <property type="entry name" value="Glutathione_synthase"/>
</dbReference>
<evidence type="ECO:0000259" key="12">
    <source>
        <dbReference type="Pfam" id="PF03199"/>
    </source>
</evidence>
<evidence type="ECO:0000256" key="5">
    <source>
        <dbReference type="ARBA" id="ARBA00022723"/>
    </source>
</evidence>
<feature type="binding site" evidence="10">
    <location>
        <position position="215"/>
    </location>
    <ligand>
        <name>substrate</name>
    </ligand>
</feature>
<feature type="binding site" evidence="10">
    <location>
        <begin position="362"/>
        <end position="371"/>
    </location>
    <ligand>
        <name>ATP</name>
        <dbReference type="ChEBI" id="CHEBI:30616"/>
    </ligand>
</feature>
<evidence type="ECO:0000256" key="2">
    <source>
        <dbReference type="ARBA" id="ARBA00010385"/>
    </source>
</evidence>
<sequence length="473" mass="53934">MEQHKDFSAEIIEDTCQYLSTNGIMFKEDKLKDTFSYIPAPVALKPSPFSKDVYDKIRTNQSSVNLMMERLMKSISLVHEVLAPLSKIDPFIKNLLDTSIKAKETTYSQLGYLGVLRTDYMVDEEFQPKLVEINTIASGLGFISDKMKGLYEYLIDKHYSSLDTQNLPDDSNNTEQIADAIKGAFELYESQCSSPDRKKILAYIVDYEEANVCDQKLIENMLYYRHKIICRRLTFADITKSCELTSSGELIYNGREEIAVVYYRTGYSPSQYLDQSDWDARVTLEKSLAIKCPSIDLHLLTFKKIQEVLSKNEHWYKMIGCCNFMNINGLFHDQMWGFDDLDEETEAAMEDAKLNPDNYVLKTQREGGGNNYFGDDIPFVLEQTEKLDSYSLMRKINAQQFEGAFLGKGKVLKGKCLSEIGIFGTILVKIGSKSEREVIINKDTGILMRTKGANTNEGGVYGGFSFIDYPYLQ</sequence>
<evidence type="ECO:0000313" key="14">
    <source>
        <dbReference type="Proteomes" id="UP001295684"/>
    </source>
</evidence>
<dbReference type="GO" id="GO:0005829">
    <property type="term" value="C:cytosol"/>
    <property type="evidence" value="ECO:0007669"/>
    <property type="project" value="TreeGrafter"/>
</dbReference>
<dbReference type="GO" id="GO:0043295">
    <property type="term" value="F:glutathione binding"/>
    <property type="evidence" value="ECO:0007669"/>
    <property type="project" value="UniProtKB-UniRule"/>
</dbReference>
<evidence type="ECO:0000256" key="11">
    <source>
        <dbReference type="PIRSR" id="PIRSR001558-2"/>
    </source>
</evidence>
<dbReference type="EMBL" id="CAMPGE010007838">
    <property type="protein sequence ID" value="CAI2366756.1"/>
    <property type="molecule type" value="Genomic_DNA"/>
</dbReference>
<dbReference type="SUPFAM" id="SSF52440">
    <property type="entry name" value="PreATP-grasp domain"/>
    <property type="match status" value="1"/>
</dbReference>
<keyword evidence="8 9" id="KW-0460">Magnesium</keyword>
<dbReference type="NCBIfam" id="TIGR01986">
    <property type="entry name" value="glut_syn_euk"/>
    <property type="match status" value="1"/>
</dbReference>
<dbReference type="InterPro" id="IPR014042">
    <property type="entry name" value="Glutathione_synthase_a-hlx"/>
</dbReference>
<dbReference type="InterPro" id="IPR004887">
    <property type="entry name" value="GSH_synth_subst-bd"/>
</dbReference>
<comment type="pathway">
    <text evidence="1 9">Sulfur metabolism; glutathione biosynthesis; glutathione from L-cysteine and L-glutamate: step 2/2.</text>
</comment>
<dbReference type="Gene3D" id="3.30.1490.80">
    <property type="match status" value="1"/>
</dbReference>
<feature type="binding site" evidence="10">
    <location>
        <position position="303"/>
    </location>
    <ligand>
        <name>ATP</name>
        <dbReference type="ChEBI" id="CHEBI:30616"/>
    </ligand>
</feature>
<reference evidence="13" key="1">
    <citation type="submission" date="2023-07" db="EMBL/GenBank/DDBJ databases">
        <authorList>
            <consortium name="AG Swart"/>
            <person name="Singh M."/>
            <person name="Singh A."/>
            <person name="Seah K."/>
            <person name="Emmerich C."/>
        </authorList>
    </citation>
    <scope>NUCLEOTIDE SEQUENCE</scope>
    <source>
        <strain evidence="13">DP1</strain>
    </source>
</reference>
<evidence type="ECO:0000313" key="13">
    <source>
        <dbReference type="EMBL" id="CAI2366756.1"/>
    </source>
</evidence>
<dbReference type="GO" id="GO:0005524">
    <property type="term" value="F:ATP binding"/>
    <property type="evidence" value="ECO:0007669"/>
    <property type="project" value="UniProtKB-UniRule"/>
</dbReference>
<organism evidence="13 14">
    <name type="scientific">Euplotes crassus</name>
    <dbReference type="NCBI Taxonomy" id="5936"/>
    <lineage>
        <taxon>Eukaryota</taxon>
        <taxon>Sar</taxon>
        <taxon>Alveolata</taxon>
        <taxon>Ciliophora</taxon>
        <taxon>Intramacronucleata</taxon>
        <taxon>Spirotrichea</taxon>
        <taxon>Hypotrichia</taxon>
        <taxon>Euplotida</taxon>
        <taxon>Euplotidae</taxon>
        <taxon>Moneuplotes</taxon>
    </lineage>
</organism>
<feature type="binding site" evidence="10">
    <location>
        <position position="451"/>
    </location>
    <ligand>
        <name>ATP</name>
        <dbReference type="ChEBI" id="CHEBI:30616"/>
    </ligand>
</feature>
<evidence type="ECO:0000256" key="1">
    <source>
        <dbReference type="ARBA" id="ARBA00004965"/>
    </source>
</evidence>
<feature type="domain" description="Glutathione synthase substrate-binding" evidence="12">
    <location>
        <begin position="201"/>
        <end position="299"/>
    </location>
</feature>
<dbReference type="InterPro" id="IPR016185">
    <property type="entry name" value="PreATP-grasp_dom_sf"/>
</dbReference>
<feature type="binding site" evidence="10">
    <location>
        <position position="449"/>
    </location>
    <ligand>
        <name>substrate</name>
    </ligand>
</feature>
<keyword evidence="5 9" id="KW-0479">Metal-binding</keyword>
<feature type="binding site" evidence="11">
    <location>
        <position position="366"/>
    </location>
    <ligand>
        <name>Mg(2+)</name>
        <dbReference type="ChEBI" id="CHEBI:18420"/>
    </ligand>
</feature>
<keyword evidence="7 9" id="KW-0067">ATP-binding</keyword>
<dbReference type="Pfam" id="PF03917">
    <property type="entry name" value="GSH_synth_ATP"/>
    <property type="match status" value="1"/>
</dbReference>
<dbReference type="PANTHER" id="PTHR11130">
    <property type="entry name" value="GLUTATHIONE SYNTHETASE"/>
    <property type="match status" value="1"/>
</dbReference>
<feature type="binding site" evidence="10">
    <location>
        <position position="457"/>
    </location>
    <ligand>
        <name>ATP</name>
        <dbReference type="ChEBI" id="CHEBI:30616"/>
    </ligand>
</feature>
<evidence type="ECO:0000256" key="7">
    <source>
        <dbReference type="ARBA" id="ARBA00022840"/>
    </source>
</evidence>
<keyword evidence="3 9" id="KW-0436">Ligase</keyword>
<dbReference type="Pfam" id="PF03199">
    <property type="entry name" value="GSH_synthase"/>
    <property type="match status" value="1"/>
</dbReference>
<dbReference type="InterPro" id="IPR014049">
    <property type="entry name" value="Glutathione_synthase_N_euk"/>
</dbReference>
<dbReference type="GO" id="GO:0004363">
    <property type="term" value="F:glutathione synthase activity"/>
    <property type="evidence" value="ECO:0007669"/>
    <property type="project" value="UniProtKB-UniRule"/>
</dbReference>
<dbReference type="InterPro" id="IPR037013">
    <property type="entry name" value="GSH-S_sub-bd_sf"/>
</dbReference>
<evidence type="ECO:0000256" key="9">
    <source>
        <dbReference type="PIRNR" id="PIRNR001558"/>
    </source>
</evidence>
<accession>A0AAD1UCN5</accession>
<feature type="binding site" evidence="10">
    <location>
        <begin position="393"/>
        <end position="396"/>
    </location>
    <ligand>
        <name>ATP</name>
        <dbReference type="ChEBI" id="CHEBI:30616"/>
    </ligand>
</feature>
<protein>
    <recommendedName>
        <fullName evidence="9">Glutathione synthetase</fullName>
        <shortName evidence="9">GSH-S</shortName>
        <ecNumber evidence="9">6.3.2.3</ecNumber>
    </recommendedName>
</protein>
<comment type="similarity">
    <text evidence="2 9">Belongs to the eukaryotic GSH synthase family.</text>
</comment>
<dbReference type="Gene3D" id="3.30.470.20">
    <property type="entry name" value="ATP-grasp fold, B domain"/>
    <property type="match status" value="1"/>
</dbReference>
<dbReference type="Proteomes" id="UP001295684">
    <property type="component" value="Unassembled WGS sequence"/>
</dbReference>
<dbReference type="SUPFAM" id="SSF56059">
    <property type="entry name" value="Glutathione synthetase ATP-binding domain-like"/>
    <property type="match status" value="1"/>
</dbReference>
<comment type="caution">
    <text evidence="13">The sequence shown here is derived from an EMBL/GenBank/DDBJ whole genome shotgun (WGS) entry which is preliminary data.</text>
</comment>
<dbReference type="GO" id="GO:0000287">
    <property type="term" value="F:magnesium ion binding"/>
    <property type="evidence" value="ECO:0007669"/>
    <property type="project" value="UniProtKB-UniRule"/>
</dbReference>
<proteinExistence type="inferred from homology"/>
<evidence type="ECO:0000256" key="8">
    <source>
        <dbReference type="ARBA" id="ARBA00022842"/>
    </source>
</evidence>
<dbReference type="Gene3D" id="3.30.1490.50">
    <property type="match status" value="1"/>
</dbReference>